<proteinExistence type="predicted"/>
<organism evidence="1 2">
    <name type="scientific">Blastomyces silverae</name>
    <dbReference type="NCBI Taxonomy" id="2060906"/>
    <lineage>
        <taxon>Eukaryota</taxon>
        <taxon>Fungi</taxon>
        <taxon>Dikarya</taxon>
        <taxon>Ascomycota</taxon>
        <taxon>Pezizomycotina</taxon>
        <taxon>Eurotiomycetes</taxon>
        <taxon>Eurotiomycetidae</taxon>
        <taxon>Onygenales</taxon>
        <taxon>Ajellomycetaceae</taxon>
        <taxon>Blastomyces</taxon>
    </lineage>
</organism>
<dbReference type="Proteomes" id="UP000053573">
    <property type="component" value="Unassembled WGS sequence"/>
</dbReference>
<gene>
    <name evidence="1" type="ORF">EMPG_10670</name>
</gene>
<protein>
    <submittedName>
        <fullName evidence="1">Uncharacterized protein</fullName>
    </submittedName>
</protein>
<comment type="caution">
    <text evidence="1">The sequence shown here is derived from an EMBL/GenBank/DDBJ whole genome shotgun (WGS) entry which is preliminary data.</text>
</comment>
<sequence length="70" mass="8071">MSRNWYFIRTQEAGKYLYIAGCLLAFLKSAETACFQLWRDKKAQSRADQMAHPTAKHAASYRHISALANY</sequence>
<dbReference type="EMBL" id="LDEV01003413">
    <property type="protein sequence ID" value="KLJ05905.1"/>
    <property type="molecule type" value="Genomic_DNA"/>
</dbReference>
<evidence type="ECO:0000313" key="1">
    <source>
        <dbReference type="EMBL" id="KLJ05905.1"/>
    </source>
</evidence>
<dbReference type="AlphaFoldDB" id="A0A0H1B3F8"/>
<evidence type="ECO:0000313" key="2">
    <source>
        <dbReference type="Proteomes" id="UP000053573"/>
    </source>
</evidence>
<keyword evidence="2" id="KW-1185">Reference proteome</keyword>
<reference evidence="2" key="1">
    <citation type="journal article" date="2015" name="PLoS Genet.">
        <title>The dynamic genome and transcriptome of the human fungal pathogen Blastomyces and close relative Emmonsia.</title>
        <authorList>
            <person name="Munoz J.F."/>
            <person name="Gauthier G.M."/>
            <person name="Desjardins C.A."/>
            <person name="Gallo J.E."/>
            <person name="Holder J."/>
            <person name="Sullivan T.D."/>
            <person name="Marty A.J."/>
            <person name="Carmen J.C."/>
            <person name="Chen Z."/>
            <person name="Ding L."/>
            <person name="Gujja S."/>
            <person name="Magrini V."/>
            <person name="Misas E."/>
            <person name="Mitreva M."/>
            <person name="Priest M."/>
            <person name="Saif S."/>
            <person name="Whiston E.A."/>
            <person name="Young S."/>
            <person name="Zeng Q."/>
            <person name="Goldman W.E."/>
            <person name="Mardis E.R."/>
            <person name="Taylor J.W."/>
            <person name="McEwen J.G."/>
            <person name="Clay O.K."/>
            <person name="Klein B.S."/>
            <person name="Cuomo C.A."/>
        </authorList>
    </citation>
    <scope>NUCLEOTIDE SEQUENCE [LARGE SCALE GENOMIC DNA]</scope>
    <source>
        <strain evidence="2">UAMH 139</strain>
    </source>
</reference>
<name>A0A0H1B3F8_9EURO</name>
<accession>A0A0H1B3F8</accession>